<accession>G2Z1N8</accession>
<dbReference type="KEGG" id="fbr:FBFL15_1755"/>
<proteinExistence type="predicted"/>
<dbReference type="EMBL" id="FQ859183">
    <property type="protein sequence ID" value="CCB69815.1"/>
    <property type="molecule type" value="Genomic_DNA"/>
</dbReference>
<dbReference type="AlphaFoldDB" id="G2Z1N8"/>
<evidence type="ECO:0000313" key="2">
    <source>
        <dbReference type="Proteomes" id="UP000009186"/>
    </source>
</evidence>
<keyword evidence="2" id="KW-1185">Reference proteome</keyword>
<sequence>MLAVHWTPVGKTKNILKNGITKSKKGLYCFPLTGHKSLDKWWIYFFNQCSVRQRKKYNGVVFRIKQSDLPAYFGHWISATNKDNFKKEITNLKELGKEFKQTIIWRLGEELAEKENIGKDIFDHEKRTELYLELVEKELEKNPSVLNEKLNDLDFMTYSLEDYQIVLSNSITADRIIKLIPQGDEFGRIIRLKKNTAHNS</sequence>
<protein>
    <submittedName>
        <fullName evidence="1">Uncharacterized protein</fullName>
    </submittedName>
</protein>
<dbReference type="HOGENOM" id="CLU_1364525_0_0_10"/>
<name>G2Z1N8_FLABF</name>
<dbReference type="eggNOG" id="ENOG5033I5S">
    <property type="taxonomic scope" value="Bacteria"/>
</dbReference>
<evidence type="ECO:0000313" key="1">
    <source>
        <dbReference type="EMBL" id="CCB69815.1"/>
    </source>
</evidence>
<dbReference type="RefSeq" id="WP_014084280.1">
    <property type="nucleotide sequence ID" value="NC_016001.1"/>
</dbReference>
<gene>
    <name evidence="1" type="ordered locus">FBFL15_1755</name>
</gene>
<organism evidence="1 2">
    <name type="scientific">Flavobacterium branchiophilum (strain FL-15)</name>
    <dbReference type="NCBI Taxonomy" id="1034807"/>
    <lineage>
        <taxon>Bacteria</taxon>
        <taxon>Pseudomonadati</taxon>
        <taxon>Bacteroidota</taxon>
        <taxon>Flavobacteriia</taxon>
        <taxon>Flavobacteriales</taxon>
        <taxon>Flavobacteriaceae</taxon>
        <taxon>Flavobacterium</taxon>
    </lineage>
</organism>
<dbReference type="Proteomes" id="UP000009186">
    <property type="component" value="Chromosome"/>
</dbReference>
<reference evidence="1 2" key="1">
    <citation type="journal article" date="2011" name="Appl. Environ. Microbiol.">
        <title>Complete genome sequence of the fish pathogen Flavobacterium branchiophilum.</title>
        <authorList>
            <consortium name="1:IP"/>
            <consortium name="Microbial Evolutionary Genomics,F-75015 Paris"/>
            <consortium name="France 2:CNRS"/>
            <consortium name="URA2171"/>
            <consortium name="F-75015 Paris,France 3:Unite de Virologie et Immunologie Mol."/>
            <consortium name="INRA,78352 Jouy en Josas Cedex"/>
            <consortium name="France. 4:Unite de Mathemathique"/>
            <consortium name="Informatique et Genome,INRA"/>
            <consortium name="78352 Jouy en Josas Cedex"/>
            <consortium name="France. 5:CEA/Genoscope"/>
            <consortium name="Evry"/>
            <consortium name="France"/>
            <person name="Touchon M."/>
            <person name="Barbier P."/>
            <person name="Bernardet J.F."/>
            <person name="Loux V."/>
            <person name="Vacherie B."/>
            <person name="Barbe V."/>
            <person name="Rocha E.P."/>
            <person name="Duchaud E."/>
        </authorList>
    </citation>
    <scope>NUCLEOTIDE SEQUENCE [LARGE SCALE GENOMIC DNA]</scope>
    <source>
        <strain evidence="1 2">FL-15</strain>
    </source>
</reference>